<keyword evidence="1" id="KW-0805">Transcription regulation</keyword>
<protein>
    <submittedName>
        <fullName evidence="6">Winged helix-turn-helix transcriptional regulator</fullName>
    </submittedName>
</protein>
<dbReference type="SUPFAM" id="SSF46785">
    <property type="entry name" value="Winged helix' DNA-binding domain"/>
    <property type="match status" value="1"/>
</dbReference>
<dbReference type="InterPro" id="IPR036390">
    <property type="entry name" value="WH_DNA-bd_sf"/>
</dbReference>
<evidence type="ECO:0000259" key="4">
    <source>
        <dbReference type="SMART" id="SM00418"/>
    </source>
</evidence>
<dbReference type="PANTHER" id="PTHR43132:SF6">
    <property type="entry name" value="HTH-TYPE TRANSCRIPTIONAL REPRESSOR CZRA"/>
    <property type="match status" value="1"/>
</dbReference>
<dbReference type="InterPro" id="IPR036388">
    <property type="entry name" value="WH-like_DNA-bd_sf"/>
</dbReference>
<comment type="caution">
    <text evidence="6">The sequence shown here is derived from an EMBL/GenBank/DDBJ whole genome shotgun (WGS) entry which is preliminary data.</text>
</comment>
<evidence type="ECO:0000256" key="3">
    <source>
        <dbReference type="ARBA" id="ARBA00023163"/>
    </source>
</evidence>
<dbReference type="InterPro" id="IPR001845">
    <property type="entry name" value="HTH_ArsR_DNA-bd_dom"/>
</dbReference>
<evidence type="ECO:0000256" key="1">
    <source>
        <dbReference type="ARBA" id="ARBA00023015"/>
    </source>
</evidence>
<keyword evidence="2" id="KW-0238">DNA-binding</keyword>
<reference evidence="6 7" key="1">
    <citation type="submission" date="2021-05" db="EMBL/GenBank/DDBJ databases">
        <title>Kineosporia and Streptomyces sp. nov. two new marine actinobacteria isolated from Coral.</title>
        <authorList>
            <person name="Buangrab K."/>
            <person name="Sutthacheep M."/>
            <person name="Yeemin T."/>
            <person name="Harunari E."/>
            <person name="Igarashi Y."/>
            <person name="Kanchanasin P."/>
            <person name="Tanasupawat S."/>
            <person name="Phongsopitanun W."/>
        </authorList>
    </citation>
    <scope>NUCLEOTIDE SEQUENCE [LARGE SCALE GENOMIC DNA]</scope>
    <source>
        <strain evidence="6 7">J2-2</strain>
    </source>
</reference>
<dbReference type="Gene3D" id="1.10.10.10">
    <property type="entry name" value="Winged helix-like DNA-binding domain superfamily/Winged helix DNA-binding domain"/>
    <property type="match status" value="1"/>
</dbReference>
<dbReference type="Proteomes" id="UP001197247">
    <property type="component" value="Unassembled WGS sequence"/>
</dbReference>
<keyword evidence="3" id="KW-0804">Transcription</keyword>
<dbReference type="Pfam" id="PF12840">
    <property type="entry name" value="HTH_20"/>
    <property type="match status" value="1"/>
</dbReference>
<sequence length="322" mass="35346">MFARYVLAPADLTEVRFAISPLHEMSLSLKAFRDPGRFPLHLRWCQEVQGRRAGLDEEMLLALTNDLLWVPDLLTPHPQLPLTQIHEQLDVIGTVPPRVLLADIAVLHPRGLPSVLTGRPATVQRRVVRALRDYWDACLEPYWPRLRQLLEADVAYRGREIVRHGSARMFAGLSERIRLRDGVLEVRRSSTGGFTRDTAGRGLTLVPSVFTSGTMTPISPDEDPLVIYAARGVGTLWQPARPVTPAALAALIGRPRAGLLAELSVPASSTELAARHGTTPAAVNQHLRALRAGGLLTSDRSGRSVLYRRSDLGDALITSTSP</sequence>
<evidence type="ECO:0000313" key="6">
    <source>
        <dbReference type="EMBL" id="MBT0769256.1"/>
    </source>
</evidence>
<evidence type="ECO:0000259" key="5">
    <source>
        <dbReference type="SMART" id="SM00419"/>
    </source>
</evidence>
<accession>A0ABS5TGD8</accession>
<feature type="domain" description="HTH arsR-type" evidence="4">
    <location>
        <begin position="246"/>
        <end position="318"/>
    </location>
</feature>
<dbReference type="PANTHER" id="PTHR43132">
    <property type="entry name" value="ARSENICAL RESISTANCE OPERON REPRESSOR ARSR-RELATED"/>
    <property type="match status" value="1"/>
</dbReference>
<keyword evidence="7" id="KW-1185">Reference proteome</keyword>
<dbReference type="CDD" id="cd00090">
    <property type="entry name" value="HTH_ARSR"/>
    <property type="match status" value="1"/>
</dbReference>
<dbReference type="InterPro" id="IPR012318">
    <property type="entry name" value="HTH_CRP"/>
</dbReference>
<proteinExistence type="predicted"/>
<dbReference type="SMART" id="SM00419">
    <property type="entry name" value="HTH_CRP"/>
    <property type="match status" value="1"/>
</dbReference>
<organism evidence="6 7">
    <name type="scientific">Kineosporia corallincola</name>
    <dbReference type="NCBI Taxonomy" id="2835133"/>
    <lineage>
        <taxon>Bacteria</taxon>
        <taxon>Bacillati</taxon>
        <taxon>Actinomycetota</taxon>
        <taxon>Actinomycetes</taxon>
        <taxon>Kineosporiales</taxon>
        <taxon>Kineosporiaceae</taxon>
        <taxon>Kineosporia</taxon>
    </lineage>
</organism>
<evidence type="ECO:0000256" key="2">
    <source>
        <dbReference type="ARBA" id="ARBA00023125"/>
    </source>
</evidence>
<gene>
    <name evidence="6" type="ORF">KIH74_10015</name>
</gene>
<dbReference type="InterPro" id="IPR051011">
    <property type="entry name" value="Metal_resp_trans_reg"/>
</dbReference>
<feature type="domain" description="HTH crp-type" evidence="5">
    <location>
        <begin position="259"/>
        <end position="308"/>
    </location>
</feature>
<dbReference type="RefSeq" id="WP_214155533.1">
    <property type="nucleotide sequence ID" value="NZ_JAHBAY010000003.1"/>
</dbReference>
<dbReference type="InterPro" id="IPR011991">
    <property type="entry name" value="ArsR-like_HTH"/>
</dbReference>
<dbReference type="SMART" id="SM00418">
    <property type="entry name" value="HTH_ARSR"/>
    <property type="match status" value="1"/>
</dbReference>
<name>A0ABS5TGD8_9ACTN</name>
<evidence type="ECO:0000313" key="7">
    <source>
        <dbReference type="Proteomes" id="UP001197247"/>
    </source>
</evidence>
<dbReference type="EMBL" id="JAHBAY010000003">
    <property type="protein sequence ID" value="MBT0769256.1"/>
    <property type="molecule type" value="Genomic_DNA"/>
</dbReference>